<feature type="domain" description="CBM20" evidence="2">
    <location>
        <begin position="75"/>
        <end position="207"/>
    </location>
</feature>
<dbReference type="SUPFAM" id="SSF49452">
    <property type="entry name" value="Starch-binding domain-like"/>
    <property type="match status" value="1"/>
</dbReference>
<dbReference type="AlphaFoldDB" id="A0A7R8W036"/>
<evidence type="ECO:0000313" key="3">
    <source>
        <dbReference type="EMBL" id="CAD7205841.1"/>
    </source>
</evidence>
<dbReference type="Pfam" id="PF00686">
    <property type="entry name" value="CBM_20"/>
    <property type="match status" value="1"/>
</dbReference>
<evidence type="ECO:0000259" key="2">
    <source>
        <dbReference type="PROSITE" id="PS51166"/>
    </source>
</evidence>
<dbReference type="GO" id="GO:2001070">
    <property type="term" value="F:starch binding"/>
    <property type="evidence" value="ECO:0007669"/>
    <property type="project" value="InterPro"/>
</dbReference>
<dbReference type="InterPro" id="IPR013784">
    <property type="entry name" value="Carb-bd-like_fold"/>
</dbReference>
<dbReference type="EMBL" id="OA577121">
    <property type="protein sequence ID" value="CAD7205841.1"/>
    <property type="molecule type" value="Genomic_DNA"/>
</dbReference>
<evidence type="ECO:0000256" key="1">
    <source>
        <dbReference type="SAM" id="MobiDB-lite"/>
    </source>
</evidence>
<dbReference type="SMART" id="SM01065">
    <property type="entry name" value="CBM_2"/>
    <property type="match status" value="1"/>
</dbReference>
<organism evidence="3">
    <name type="scientific">Timema douglasi</name>
    <name type="common">Walking stick</name>
    <dbReference type="NCBI Taxonomy" id="61478"/>
    <lineage>
        <taxon>Eukaryota</taxon>
        <taxon>Metazoa</taxon>
        <taxon>Ecdysozoa</taxon>
        <taxon>Arthropoda</taxon>
        <taxon>Hexapoda</taxon>
        <taxon>Insecta</taxon>
        <taxon>Pterygota</taxon>
        <taxon>Neoptera</taxon>
        <taxon>Polyneoptera</taxon>
        <taxon>Phasmatodea</taxon>
        <taxon>Timematodea</taxon>
        <taxon>Timematoidea</taxon>
        <taxon>Timematidae</taxon>
        <taxon>Timema</taxon>
    </lineage>
</organism>
<accession>A0A7R8W036</accession>
<reference evidence="3" key="1">
    <citation type="submission" date="2020-11" db="EMBL/GenBank/DDBJ databases">
        <authorList>
            <person name="Tran Van P."/>
        </authorList>
    </citation>
    <scope>NUCLEOTIDE SEQUENCE</scope>
</reference>
<sequence>MFPDPQLGGVSSPAMLRWLPIRGDGPPKSLDVPLHQKMGSLFTQAPTGVEHEDTATDVGLEPRLEPRDRLTFLEDELEGSRDWKFRVEAETLPGETVCVTGDCRSLGGWASSRVLQLSQESRMWIHHCMVPVGLIASNVWSSVVAIPAKRDVQYRYAVCVIIQPDGHTITDTHIIVRHWETHTIPRLVTAKAGSNVEESDVLDVYGHHAHYRKVDRGWLTTNTVIQLKLHGKLLVFWKKKLEGRKMYVKVSPVNLVRKQSQEGMSALENIDESMDTHDGPEEPDLWPIAEIAAMNEEDRTFHLQNQFGNACTSDDFVIFNISVLFPETVVSAGVHHLGSHSCLPSTPPSDITETEEVWQQSTDTELR</sequence>
<feature type="region of interest" description="Disordered" evidence="1">
    <location>
        <begin position="338"/>
        <end position="367"/>
    </location>
</feature>
<dbReference type="Gene3D" id="2.60.40.10">
    <property type="entry name" value="Immunoglobulins"/>
    <property type="match status" value="1"/>
</dbReference>
<dbReference type="PROSITE" id="PS51166">
    <property type="entry name" value="CBM20"/>
    <property type="match status" value="1"/>
</dbReference>
<protein>
    <recommendedName>
        <fullName evidence="2">CBM20 domain-containing protein</fullName>
    </recommendedName>
</protein>
<name>A0A7R8W036_TIMDO</name>
<dbReference type="InterPro" id="IPR002044">
    <property type="entry name" value="CBM20"/>
</dbReference>
<dbReference type="InterPro" id="IPR013783">
    <property type="entry name" value="Ig-like_fold"/>
</dbReference>
<gene>
    <name evidence="3" type="ORF">TDIB3V08_LOCUS11991</name>
</gene>
<feature type="compositionally biased region" description="Polar residues" evidence="1">
    <location>
        <begin position="342"/>
        <end position="367"/>
    </location>
</feature>
<proteinExistence type="predicted"/>